<sequence>MDEVKARALDIDFHRCGSAWIHGKIVPHWLLQDAIRSGAVVYDRSVWGELALSAHFTEANRHEITFVITYGLDGAPNVVDGKATDYPSNFNQLDDAAQNAVPSTLVPSPESALTWLVFLVDSINELHDRACALVRWWPHSPTYR</sequence>
<accession>A0ABT4M874</accession>
<proteinExistence type="predicted"/>
<dbReference type="Proteomes" id="UP001081071">
    <property type="component" value="Unassembled WGS sequence"/>
</dbReference>
<organism evidence="1 2">
    <name type="scientific">Rhodococcus ruber</name>
    <dbReference type="NCBI Taxonomy" id="1830"/>
    <lineage>
        <taxon>Bacteria</taxon>
        <taxon>Bacillati</taxon>
        <taxon>Actinomycetota</taxon>
        <taxon>Actinomycetes</taxon>
        <taxon>Mycobacteriales</taxon>
        <taxon>Nocardiaceae</taxon>
        <taxon>Rhodococcus</taxon>
    </lineage>
</organism>
<reference evidence="1" key="1">
    <citation type="submission" date="2022-12" db="EMBL/GenBank/DDBJ databases">
        <authorList>
            <person name="Krivoruchko A.V."/>
            <person name="Elkin A."/>
        </authorList>
    </citation>
    <scope>NUCLEOTIDE SEQUENCE</scope>
    <source>
        <strain evidence="1">IEGM 1391</strain>
    </source>
</reference>
<keyword evidence="2" id="KW-1185">Reference proteome</keyword>
<dbReference type="EMBL" id="JAPWIJ010000001">
    <property type="protein sequence ID" value="MCZ4516949.1"/>
    <property type="molecule type" value="Genomic_DNA"/>
</dbReference>
<evidence type="ECO:0000313" key="1">
    <source>
        <dbReference type="EMBL" id="MCZ4516949.1"/>
    </source>
</evidence>
<name>A0ABT4M874_9NOCA</name>
<comment type="caution">
    <text evidence="1">The sequence shown here is derived from an EMBL/GenBank/DDBJ whole genome shotgun (WGS) entry which is preliminary data.</text>
</comment>
<gene>
    <name evidence="1" type="ORF">O4220_00365</name>
</gene>
<evidence type="ECO:0000313" key="2">
    <source>
        <dbReference type="Proteomes" id="UP001081071"/>
    </source>
</evidence>
<protein>
    <submittedName>
        <fullName evidence="1">Uncharacterized protein</fullName>
    </submittedName>
</protein>
<dbReference type="RefSeq" id="WP_269601589.1">
    <property type="nucleotide sequence ID" value="NZ_JAPWIJ010000001.1"/>
</dbReference>